<dbReference type="RefSeq" id="WP_023654036.1">
    <property type="nucleotide sequence ID" value="NZ_CAHS01000011.1"/>
</dbReference>
<proteinExistence type="predicted"/>
<evidence type="ECO:0000313" key="1">
    <source>
        <dbReference type="EMBL" id="CCG86214.1"/>
    </source>
</evidence>
<dbReference type="STRING" id="1161919.EPIR_0849"/>
<comment type="caution">
    <text evidence="1">The sequence shown here is derived from an EMBL/GenBank/DDBJ whole genome shotgun (WGS) entry which is preliminary data.</text>
</comment>
<reference evidence="1 2" key="1">
    <citation type="journal article" date="2013" name="Syst. Appl. Microbiol.">
        <title>Phylogenetic position and virulence apparatus of the pear flower necrosis pathogen Erwinia piriflorinigrans CFBP 5888T as assessed by comparative genomics.</title>
        <authorList>
            <person name="Smits T.H."/>
            <person name="Rezzonico F."/>
            <person name="Lopez M.M."/>
            <person name="Blom J."/>
            <person name="Goesmann A."/>
            <person name="Frey J.E."/>
            <person name="Duffy B."/>
        </authorList>
    </citation>
    <scope>NUCLEOTIDE SEQUENCE [LARGE SCALE GENOMIC DNA]</scope>
    <source>
        <strain evidence="2">CFBP5888</strain>
    </source>
</reference>
<dbReference type="AlphaFoldDB" id="V5Z5G0"/>
<evidence type="ECO:0000313" key="2">
    <source>
        <dbReference type="Proteomes" id="UP000018217"/>
    </source>
</evidence>
<keyword evidence="2" id="KW-1185">Reference proteome</keyword>
<name>V5Z5G0_9GAMM</name>
<gene>
    <name evidence="1" type="ORF">EPIR_0849</name>
</gene>
<organism evidence="1 2">
    <name type="scientific">Erwinia piriflorinigrans CFBP 5888</name>
    <dbReference type="NCBI Taxonomy" id="1161919"/>
    <lineage>
        <taxon>Bacteria</taxon>
        <taxon>Pseudomonadati</taxon>
        <taxon>Pseudomonadota</taxon>
        <taxon>Gammaproteobacteria</taxon>
        <taxon>Enterobacterales</taxon>
        <taxon>Erwiniaceae</taxon>
        <taxon>Erwinia</taxon>
    </lineage>
</organism>
<accession>V5Z5G0</accession>
<sequence>MSDRALMFLKPEFTPEDRARYFPVIRHYLDAYGLSIEADCEVLAHDEKEALFDRVYSKLLKNARQPLSGKVIGGYAYLKTASGADEEQLFHEWISPQNPALRTGEDNYYLQKDDLRVVNPFCPYQRRLFIESQGSAHLFIISRNGARPWAEIKPLFQGAPTQTGGQGSGIRSHLSQCRWYTPTTNGLHLSASDHDALWETNEVMEFFMERRRNKHEERTHSYPARTF</sequence>
<protein>
    <submittedName>
        <fullName evidence="1">Uncharacterized protein</fullName>
    </submittedName>
</protein>
<dbReference type="OrthoDB" id="6555587at2"/>
<dbReference type="Proteomes" id="UP000018217">
    <property type="component" value="Unassembled WGS sequence"/>
</dbReference>
<dbReference type="EMBL" id="CAHS01000011">
    <property type="protein sequence ID" value="CCG86214.1"/>
    <property type="molecule type" value="Genomic_DNA"/>
</dbReference>